<name>A0AAN7Y5K2_ELEMC</name>
<keyword evidence="1" id="KW-0812">Transmembrane</keyword>
<organism evidence="3 4">
    <name type="scientific">Eleginops maclovinus</name>
    <name type="common">Patagonian blennie</name>
    <name type="synonym">Eleginus maclovinus</name>
    <dbReference type="NCBI Taxonomy" id="56733"/>
    <lineage>
        <taxon>Eukaryota</taxon>
        <taxon>Metazoa</taxon>
        <taxon>Chordata</taxon>
        <taxon>Craniata</taxon>
        <taxon>Vertebrata</taxon>
        <taxon>Euteleostomi</taxon>
        <taxon>Actinopterygii</taxon>
        <taxon>Neopterygii</taxon>
        <taxon>Teleostei</taxon>
        <taxon>Neoteleostei</taxon>
        <taxon>Acanthomorphata</taxon>
        <taxon>Eupercaria</taxon>
        <taxon>Perciformes</taxon>
        <taxon>Notothenioidei</taxon>
        <taxon>Eleginopidae</taxon>
        <taxon>Eleginops</taxon>
    </lineage>
</organism>
<dbReference type="Proteomes" id="UP001346869">
    <property type="component" value="Unassembled WGS sequence"/>
</dbReference>
<evidence type="ECO:0000256" key="1">
    <source>
        <dbReference type="SAM" id="Phobius"/>
    </source>
</evidence>
<protein>
    <submittedName>
        <fullName evidence="3">Uncharacterized protein</fullName>
    </submittedName>
</protein>
<feature type="chain" id="PRO_5042889698" evidence="2">
    <location>
        <begin position="22"/>
        <end position="147"/>
    </location>
</feature>
<gene>
    <name evidence="3" type="ORF">PBY51_013168</name>
</gene>
<keyword evidence="1" id="KW-0472">Membrane</keyword>
<reference evidence="3 4" key="2">
    <citation type="journal article" date="2023" name="Mol. Biol. Evol.">
        <title>Genomics of Secondarily Temperate Adaptation in the Only Non-Antarctic Icefish.</title>
        <authorList>
            <person name="Rivera-Colon A.G."/>
            <person name="Rayamajhi N."/>
            <person name="Minhas B.F."/>
            <person name="Madrigal G."/>
            <person name="Bilyk K.T."/>
            <person name="Yoon V."/>
            <person name="Hune M."/>
            <person name="Gregory S."/>
            <person name="Cheng C.H.C."/>
            <person name="Catchen J.M."/>
        </authorList>
    </citation>
    <scope>NUCLEOTIDE SEQUENCE [LARGE SCALE GENOMIC DNA]</scope>
    <source>
        <strain evidence="3">JMC-PN-2008</strain>
    </source>
</reference>
<evidence type="ECO:0000313" key="3">
    <source>
        <dbReference type="EMBL" id="KAK5872466.1"/>
    </source>
</evidence>
<reference evidence="3 4" key="1">
    <citation type="journal article" date="2023" name="Genes (Basel)">
        <title>Chromosome-Level Genome Assembly and Circadian Gene Repertoire of the Patagonia Blennie Eleginops maclovinus-The Closest Ancestral Proxy of Antarctic Cryonotothenioids.</title>
        <authorList>
            <person name="Cheng C.C."/>
            <person name="Rivera-Colon A.G."/>
            <person name="Minhas B.F."/>
            <person name="Wilson L."/>
            <person name="Rayamajhi N."/>
            <person name="Vargas-Chacoff L."/>
            <person name="Catchen J.M."/>
        </authorList>
    </citation>
    <scope>NUCLEOTIDE SEQUENCE [LARGE SCALE GENOMIC DNA]</scope>
    <source>
        <strain evidence="3">JMC-PN-2008</strain>
    </source>
</reference>
<evidence type="ECO:0000256" key="2">
    <source>
        <dbReference type="SAM" id="SignalP"/>
    </source>
</evidence>
<feature type="signal peptide" evidence="2">
    <location>
        <begin position="1"/>
        <end position="21"/>
    </location>
</feature>
<keyword evidence="1" id="KW-1133">Transmembrane helix</keyword>
<dbReference type="AlphaFoldDB" id="A0AAN7Y5K2"/>
<proteinExistence type="predicted"/>
<accession>A0AAN7Y5K2</accession>
<feature type="transmembrane region" description="Helical" evidence="1">
    <location>
        <begin position="66"/>
        <end position="92"/>
    </location>
</feature>
<comment type="caution">
    <text evidence="3">The sequence shown here is derived from an EMBL/GenBank/DDBJ whole genome shotgun (WGS) entry which is preliminary data.</text>
</comment>
<sequence>MVGRVLLVIFMYLIQSKSSMAEGGGMAGVTITPTLEVTTETADFTVDSPGAYTHVPPETPANVNTVIWNVLVVVTGCGVSVVVILLVPALFFTKRTGKCVHLSSKTNIPGETKYACGYKGKLSSGEYLPSGYDETYSIVTYECSHIE</sequence>
<keyword evidence="2" id="KW-0732">Signal</keyword>
<dbReference type="EMBL" id="JAUZQC010000004">
    <property type="protein sequence ID" value="KAK5872466.1"/>
    <property type="molecule type" value="Genomic_DNA"/>
</dbReference>
<evidence type="ECO:0000313" key="4">
    <source>
        <dbReference type="Proteomes" id="UP001346869"/>
    </source>
</evidence>
<keyword evidence="4" id="KW-1185">Reference proteome</keyword>